<feature type="transmembrane region" description="Helical" evidence="1">
    <location>
        <begin position="85"/>
        <end position="103"/>
    </location>
</feature>
<keyword evidence="1" id="KW-0812">Transmembrane</keyword>
<accession>A0A1Y2FZQ4</accession>
<reference evidence="2 3" key="1">
    <citation type="submission" date="2016-07" db="EMBL/GenBank/DDBJ databases">
        <title>Pervasive Adenine N6-methylation of Active Genes in Fungi.</title>
        <authorList>
            <consortium name="DOE Joint Genome Institute"/>
            <person name="Mondo S.J."/>
            <person name="Dannebaum R.O."/>
            <person name="Kuo R.C."/>
            <person name="Labutti K."/>
            <person name="Haridas S."/>
            <person name="Kuo A."/>
            <person name="Salamov A."/>
            <person name="Ahrendt S.R."/>
            <person name="Lipzen A."/>
            <person name="Sullivan W."/>
            <person name="Andreopoulos W.B."/>
            <person name="Clum A."/>
            <person name="Lindquist E."/>
            <person name="Daum C."/>
            <person name="Ramamoorthy G.K."/>
            <person name="Gryganskyi A."/>
            <person name="Culley D."/>
            <person name="Magnuson J.K."/>
            <person name="James T.Y."/>
            <person name="O'Malley M.A."/>
            <person name="Stajich J.E."/>
            <person name="Spatafora J.W."/>
            <person name="Visel A."/>
            <person name="Grigoriev I.V."/>
        </authorList>
    </citation>
    <scope>NUCLEOTIDE SEQUENCE [LARGE SCALE GENOMIC DNA]</scope>
    <source>
        <strain evidence="2 3">62-1032</strain>
    </source>
</reference>
<organism evidence="2 3">
    <name type="scientific">Leucosporidium creatinivorum</name>
    <dbReference type="NCBI Taxonomy" id="106004"/>
    <lineage>
        <taxon>Eukaryota</taxon>
        <taxon>Fungi</taxon>
        <taxon>Dikarya</taxon>
        <taxon>Basidiomycota</taxon>
        <taxon>Pucciniomycotina</taxon>
        <taxon>Microbotryomycetes</taxon>
        <taxon>Leucosporidiales</taxon>
        <taxon>Leucosporidium</taxon>
    </lineage>
</organism>
<comment type="caution">
    <text evidence="2">The sequence shown here is derived from an EMBL/GenBank/DDBJ whole genome shotgun (WGS) entry which is preliminary data.</text>
</comment>
<gene>
    <name evidence="2" type="ORF">BCR35DRAFT_350116</name>
</gene>
<dbReference type="Proteomes" id="UP000193467">
    <property type="component" value="Unassembled WGS sequence"/>
</dbReference>
<sequence>MTSQLQLQVAQQSLTSGVAALVGGMIYGTQILDSTWGHSRLMLYTHSQMTGNGMMQALGGVILYLPPQAITLGPKALRVVQFGNVWANWFMYFVQIWGASQGIGWPRLIKQAELPKPEETPYFIFSALHILPATFLLLAWIVLLGGLAKGGTSKRTT</sequence>
<evidence type="ECO:0000256" key="1">
    <source>
        <dbReference type="SAM" id="Phobius"/>
    </source>
</evidence>
<protein>
    <submittedName>
        <fullName evidence="2">Uncharacterized protein</fullName>
    </submittedName>
</protein>
<dbReference type="EMBL" id="MCGR01000005">
    <property type="protein sequence ID" value="ORY89666.1"/>
    <property type="molecule type" value="Genomic_DNA"/>
</dbReference>
<evidence type="ECO:0000313" key="2">
    <source>
        <dbReference type="EMBL" id="ORY89666.1"/>
    </source>
</evidence>
<feature type="transmembrane region" description="Helical" evidence="1">
    <location>
        <begin position="52"/>
        <end position="73"/>
    </location>
</feature>
<dbReference type="AlphaFoldDB" id="A0A1Y2FZQ4"/>
<proteinExistence type="predicted"/>
<evidence type="ECO:0000313" key="3">
    <source>
        <dbReference type="Proteomes" id="UP000193467"/>
    </source>
</evidence>
<keyword evidence="3" id="KW-1185">Reference proteome</keyword>
<feature type="transmembrane region" description="Helical" evidence="1">
    <location>
        <begin position="12"/>
        <end position="32"/>
    </location>
</feature>
<dbReference type="OrthoDB" id="10429461at2759"/>
<feature type="transmembrane region" description="Helical" evidence="1">
    <location>
        <begin position="123"/>
        <end position="148"/>
    </location>
</feature>
<dbReference type="InParanoid" id="A0A1Y2FZQ4"/>
<keyword evidence="1" id="KW-0472">Membrane</keyword>
<keyword evidence="1" id="KW-1133">Transmembrane helix</keyword>
<name>A0A1Y2FZQ4_9BASI</name>